<comment type="caution">
    <text evidence="8">The sequence shown here is derived from an EMBL/GenBank/DDBJ whole genome shotgun (WGS) entry which is preliminary data.</text>
</comment>
<name>A0A953LC51_9BACT</name>
<accession>A0A953LC51</accession>
<keyword evidence="4" id="KW-0472">Membrane</keyword>
<dbReference type="InterPro" id="IPR011990">
    <property type="entry name" value="TPR-like_helical_dom_sf"/>
</dbReference>
<dbReference type="Pfam" id="PF07980">
    <property type="entry name" value="SusD_RagB"/>
    <property type="match status" value="1"/>
</dbReference>
<dbReference type="SUPFAM" id="SSF48452">
    <property type="entry name" value="TPR-like"/>
    <property type="match status" value="1"/>
</dbReference>
<dbReference type="PROSITE" id="PS51257">
    <property type="entry name" value="PROKAR_LIPOPROTEIN"/>
    <property type="match status" value="1"/>
</dbReference>
<dbReference type="Proteomes" id="UP000753961">
    <property type="component" value="Unassembled WGS sequence"/>
</dbReference>
<evidence type="ECO:0000256" key="1">
    <source>
        <dbReference type="ARBA" id="ARBA00004442"/>
    </source>
</evidence>
<organism evidence="8 9">
    <name type="scientific">Membranihabitans marinus</name>
    <dbReference type="NCBI Taxonomy" id="1227546"/>
    <lineage>
        <taxon>Bacteria</taxon>
        <taxon>Pseudomonadati</taxon>
        <taxon>Bacteroidota</taxon>
        <taxon>Saprospiria</taxon>
        <taxon>Saprospirales</taxon>
        <taxon>Saprospiraceae</taxon>
        <taxon>Membranihabitans</taxon>
    </lineage>
</organism>
<evidence type="ECO:0000313" key="8">
    <source>
        <dbReference type="EMBL" id="MBY5959171.1"/>
    </source>
</evidence>
<dbReference type="RefSeq" id="WP_222580710.1">
    <property type="nucleotide sequence ID" value="NZ_JAHVHU010000012.1"/>
</dbReference>
<dbReference type="Pfam" id="PF14322">
    <property type="entry name" value="SusD-like_3"/>
    <property type="match status" value="1"/>
</dbReference>
<evidence type="ECO:0000256" key="5">
    <source>
        <dbReference type="ARBA" id="ARBA00023237"/>
    </source>
</evidence>
<feature type="domain" description="RagB/SusD" evidence="6">
    <location>
        <begin position="301"/>
        <end position="472"/>
    </location>
</feature>
<dbReference type="GO" id="GO:0009279">
    <property type="term" value="C:cell outer membrane"/>
    <property type="evidence" value="ECO:0007669"/>
    <property type="project" value="UniProtKB-SubCell"/>
</dbReference>
<gene>
    <name evidence="8" type="ORF">KUV50_13545</name>
</gene>
<evidence type="ECO:0000256" key="4">
    <source>
        <dbReference type="ARBA" id="ARBA00023136"/>
    </source>
</evidence>
<dbReference type="EMBL" id="JAHVHU010000012">
    <property type="protein sequence ID" value="MBY5959171.1"/>
    <property type="molecule type" value="Genomic_DNA"/>
</dbReference>
<comment type="similarity">
    <text evidence="2">Belongs to the SusD family.</text>
</comment>
<feature type="domain" description="SusD-like N-terminal" evidence="7">
    <location>
        <begin position="89"/>
        <end position="211"/>
    </location>
</feature>
<keyword evidence="3" id="KW-0732">Signal</keyword>
<dbReference type="AlphaFoldDB" id="A0A953LC51"/>
<proteinExistence type="inferred from homology"/>
<protein>
    <submittedName>
        <fullName evidence="8">RagB/SusD family nutrient uptake outer membrane protein</fullName>
    </submittedName>
</protein>
<sequence>MKYLIYISALCITLSCTDDLIESPKSLVVESFYNTKAEVETAIAAIYDPFRSGSVFGAIYLSQQECKSDQIRECRGSWVPVSEFEGLNNTNISRISGTWVQLYRSIRNANLVIGNVSNGKELTESEKAQYIAEAKFLRALAYFHLVRNWGGVPLRTEENSDEADLSRNSVDEVYDLIQEDLVSAEKSLPTSSISGRANIWAAKALLADVYLNLEKYSLAAEKANDIIKSGNFSLVPVEKPEDFELLYGSSVVGSPEVIFSFNFNETSGWSHVRYAHGVNVPYLGVSGYYVFYSDAQQPNYVNWDDNDLRKQYNWYSWDTPLGELLMNKKFSDPGQLVARNDYPLYKYSEILLLYSEAISRSKESPSEEAVNALNQVHRRAYGYNSENGSPVDFVVEDFNLEELINIIIKERGYETQGEGKRWLDLKRLGKAKEYIKETLNKEVSDKSLLWPIPDNEINFNKAISPSDQNPGY</sequence>
<dbReference type="Gene3D" id="1.25.40.390">
    <property type="match status" value="1"/>
</dbReference>
<dbReference type="InterPro" id="IPR012944">
    <property type="entry name" value="SusD_RagB_dom"/>
</dbReference>
<keyword evidence="5" id="KW-0998">Cell outer membrane</keyword>
<dbReference type="CDD" id="cd08977">
    <property type="entry name" value="SusD"/>
    <property type="match status" value="1"/>
</dbReference>
<evidence type="ECO:0000259" key="6">
    <source>
        <dbReference type="Pfam" id="PF07980"/>
    </source>
</evidence>
<comment type="subcellular location">
    <subcellularLocation>
        <location evidence="1">Cell outer membrane</location>
    </subcellularLocation>
</comment>
<dbReference type="InterPro" id="IPR033985">
    <property type="entry name" value="SusD-like_N"/>
</dbReference>
<evidence type="ECO:0000313" key="9">
    <source>
        <dbReference type="Proteomes" id="UP000753961"/>
    </source>
</evidence>
<evidence type="ECO:0000256" key="3">
    <source>
        <dbReference type="ARBA" id="ARBA00022729"/>
    </source>
</evidence>
<reference evidence="8" key="1">
    <citation type="submission" date="2021-06" db="EMBL/GenBank/DDBJ databases">
        <title>44 bacteria genomes isolated from Dapeng, Shenzhen.</title>
        <authorList>
            <person name="Zheng W."/>
            <person name="Yu S."/>
            <person name="Huang Y."/>
        </authorList>
    </citation>
    <scope>NUCLEOTIDE SEQUENCE</scope>
    <source>
        <strain evidence="8">DP5N28-2</strain>
    </source>
</reference>
<evidence type="ECO:0000259" key="7">
    <source>
        <dbReference type="Pfam" id="PF14322"/>
    </source>
</evidence>
<keyword evidence="9" id="KW-1185">Reference proteome</keyword>
<evidence type="ECO:0000256" key="2">
    <source>
        <dbReference type="ARBA" id="ARBA00006275"/>
    </source>
</evidence>